<reference evidence="1" key="1">
    <citation type="submission" date="2021-06" db="EMBL/GenBank/DDBJ databases">
        <authorList>
            <person name="Kallberg Y."/>
            <person name="Tangrot J."/>
            <person name="Rosling A."/>
        </authorList>
    </citation>
    <scope>NUCLEOTIDE SEQUENCE</scope>
    <source>
        <strain evidence="1">UK204</strain>
    </source>
</reference>
<dbReference type="Proteomes" id="UP000789570">
    <property type="component" value="Unassembled WGS sequence"/>
</dbReference>
<feature type="non-terminal residue" evidence="1">
    <location>
        <position position="48"/>
    </location>
</feature>
<keyword evidence="2" id="KW-1185">Reference proteome</keyword>
<dbReference type="AlphaFoldDB" id="A0A9N9JB70"/>
<proteinExistence type="predicted"/>
<evidence type="ECO:0000313" key="2">
    <source>
        <dbReference type="Proteomes" id="UP000789570"/>
    </source>
</evidence>
<name>A0A9N9JB70_9GLOM</name>
<protein>
    <submittedName>
        <fullName evidence="1">7529_t:CDS:1</fullName>
    </submittedName>
</protein>
<gene>
    <name evidence="1" type="ORF">FCALED_LOCUS17713</name>
</gene>
<sequence length="48" mass="5662">MVDINDLFDNIEGVTSLEDNERAFDFARQLTFKNNDISNDEDFFNEQD</sequence>
<organism evidence="1 2">
    <name type="scientific">Funneliformis caledonium</name>
    <dbReference type="NCBI Taxonomy" id="1117310"/>
    <lineage>
        <taxon>Eukaryota</taxon>
        <taxon>Fungi</taxon>
        <taxon>Fungi incertae sedis</taxon>
        <taxon>Mucoromycota</taxon>
        <taxon>Glomeromycotina</taxon>
        <taxon>Glomeromycetes</taxon>
        <taxon>Glomerales</taxon>
        <taxon>Glomeraceae</taxon>
        <taxon>Funneliformis</taxon>
    </lineage>
</organism>
<evidence type="ECO:0000313" key="1">
    <source>
        <dbReference type="EMBL" id="CAG8774072.1"/>
    </source>
</evidence>
<comment type="caution">
    <text evidence="1">The sequence shown here is derived from an EMBL/GenBank/DDBJ whole genome shotgun (WGS) entry which is preliminary data.</text>
</comment>
<dbReference type="EMBL" id="CAJVPQ010028979">
    <property type="protein sequence ID" value="CAG8774072.1"/>
    <property type="molecule type" value="Genomic_DNA"/>
</dbReference>
<accession>A0A9N9JB70</accession>